<dbReference type="GO" id="GO:0016887">
    <property type="term" value="F:ATP hydrolysis activity"/>
    <property type="evidence" value="ECO:0007669"/>
    <property type="project" value="InterPro"/>
</dbReference>
<keyword evidence="2" id="KW-0813">Transport</keyword>
<evidence type="ECO:0000256" key="3">
    <source>
        <dbReference type="ARBA" id="ARBA00022692"/>
    </source>
</evidence>
<dbReference type="GO" id="GO:0140359">
    <property type="term" value="F:ABC-type transporter activity"/>
    <property type="evidence" value="ECO:0007669"/>
    <property type="project" value="InterPro"/>
</dbReference>
<dbReference type="GO" id="GO:0005524">
    <property type="term" value="F:ATP binding"/>
    <property type="evidence" value="ECO:0007669"/>
    <property type="project" value="InterPro"/>
</dbReference>
<dbReference type="Pfam" id="PF19055">
    <property type="entry name" value="ABC2_membrane_7"/>
    <property type="match status" value="1"/>
</dbReference>
<dbReference type="InterPro" id="IPR027417">
    <property type="entry name" value="P-loop_NTPase"/>
</dbReference>
<dbReference type="PANTHER" id="PTHR48041">
    <property type="entry name" value="ABC TRANSPORTER G FAMILY MEMBER 28"/>
    <property type="match status" value="1"/>
</dbReference>
<evidence type="ECO:0000313" key="11">
    <source>
        <dbReference type="Proteomes" id="UP000285624"/>
    </source>
</evidence>
<keyword evidence="4" id="KW-1133">Transmembrane helix</keyword>
<dbReference type="Pfam" id="PF00005">
    <property type="entry name" value="ABC_tran"/>
    <property type="match status" value="1"/>
</dbReference>
<keyword evidence="3" id="KW-0812">Transmembrane</keyword>
<name>A0A3R7J1Y1_9STRA</name>
<dbReference type="GO" id="GO:0016020">
    <property type="term" value="C:membrane"/>
    <property type="evidence" value="ECO:0007669"/>
    <property type="project" value="UniProtKB-SubCell"/>
</dbReference>
<evidence type="ECO:0000313" key="10">
    <source>
        <dbReference type="EMBL" id="RLN72369.1"/>
    </source>
</evidence>
<evidence type="ECO:0000313" key="9">
    <source>
        <dbReference type="EMBL" id="RLN32133.1"/>
    </source>
</evidence>
<comment type="caution">
    <text evidence="10">The sequence shown here is derived from an EMBL/GenBank/DDBJ whole genome shotgun (WGS) entry which is preliminary data.</text>
</comment>
<evidence type="ECO:0000256" key="2">
    <source>
        <dbReference type="ARBA" id="ARBA00022448"/>
    </source>
</evidence>
<evidence type="ECO:0000313" key="12">
    <source>
        <dbReference type="Proteomes" id="UP000285883"/>
    </source>
</evidence>
<evidence type="ECO:0000256" key="5">
    <source>
        <dbReference type="ARBA" id="ARBA00023136"/>
    </source>
</evidence>
<dbReference type="EMBL" id="MBDN02001202">
    <property type="protein sequence ID" value="RLN72369.1"/>
    <property type="molecule type" value="Genomic_DNA"/>
</dbReference>
<gene>
    <name evidence="9" type="ORF">BBI17_009884</name>
    <name evidence="10" type="ORF">BBO99_00009826</name>
    <name evidence="8" type="ORF">JM18_009820</name>
</gene>
<comment type="subcellular location">
    <subcellularLocation>
        <location evidence="1">Membrane</location>
        <topology evidence="1">Multi-pass membrane protein</topology>
    </subcellularLocation>
</comment>
<keyword evidence="5" id="KW-0472">Membrane</keyword>
<evidence type="ECO:0000256" key="4">
    <source>
        <dbReference type="ARBA" id="ARBA00022989"/>
    </source>
</evidence>
<accession>A0A3R7J1Y1</accession>
<feature type="domain" description="ABC transporter" evidence="6">
    <location>
        <begin position="13"/>
        <end position="67"/>
    </location>
</feature>
<dbReference type="AlphaFoldDB" id="A0A3R7J1Y1"/>
<dbReference type="Proteomes" id="UP000285883">
    <property type="component" value="Unassembled WGS sequence"/>
</dbReference>
<dbReference type="EMBL" id="JPWU03001226">
    <property type="protein sequence ID" value="KAG2502682.1"/>
    <property type="molecule type" value="Genomic_DNA"/>
</dbReference>
<dbReference type="SUPFAM" id="SSF52540">
    <property type="entry name" value="P-loop containing nucleoside triphosphate hydrolases"/>
    <property type="match status" value="1"/>
</dbReference>
<evidence type="ECO:0008006" key="13">
    <source>
        <dbReference type="Google" id="ProtNLM"/>
    </source>
</evidence>
<evidence type="ECO:0000256" key="1">
    <source>
        <dbReference type="ARBA" id="ARBA00004141"/>
    </source>
</evidence>
<dbReference type="InterPro" id="IPR003439">
    <property type="entry name" value="ABC_transporter-like_ATP-bd"/>
</dbReference>
<dbReference type="STRING" id="325452.A0A3R7J1Y1"/>
<dbReference type="Proteomes" id="UP000285624">
    <property type="component" value="Unassembled WGS sequence"/>
</dbReference>
<proteinExistence type="predicted"/>
<reference evidence="8" key="3">
    <citation type="submission" date="2020-06" db="EMBL/GenBank/DDBJ databases">
        <authorList>
            <person name="Studholme D.J."/>
        </authorList>
    </citation>
    <scope>NUCLEOTIDE SEQUENCE</scope>
    <source>
        <strain evidence="8">NZFS 3630</strain>
    </source>
</reference>
<protein>
    <recommendedName>
        <fullName evidence="13">ABC transporter domain-containing protein</fullName>
    </recommendedName>
</protein>
<reference evidence="8" key="1">
    <citation type="journal article" date="2015" name="Genom Data">
        <title>Genome sequences of six Phytophthora species associated with forests in New Zealand.</title>
        <authorList>
            <person name="Studholme D.J."/>
            <person name="McDougal R.L."/>
            <person name="Sambles C."/>
            <person name="Hansen E."/>
            <person name="Hardy G."/>
            <person name="Grant M."/>
            <person name="Ganley R.J."/>
            <person name="Williams N.M."/>
        </authorList>
    </citation>
    <scope>NUCLEOTIDE SEQUENCE</scope>
    <source>
        <strain evidence="8">NZFS 3630</strain>
    </source>
</reference>
<sequence length="203" mass="22678">MSGSFPREKYLGRVDTLLEEFGLAKSKDTLIGGWMLRGISGGERKRLALATELLTNPSVLFADEPTSGLDSFMAKSVVQQLQRLAVHEERTVVATIHQPSSEVFMLFDRLELLADGATIYQGKAADAMQYFANCGFECPTFMNPADYFMEKIVVVDADTDNTGVERVRILKEAWKIHVAQSNREIEIINPQGPRYTKRLEAAT</sequence>
<feature type="domain" description="ABC transporter family G" evidence="7">
    <location>
        <begin position="97"/>
        <end position="165"/>
    </location>
</feature>
<reference evidence="11 12" key="2">
    <citation type="submission" date="2018-07" db="EMBL/GenBank/DDBJ databases">
        <title>Genome sequencing of oomycete isolates from Chile give support for New Zealand origin for Phytophthora kernoviae and make available the first Nothophytophthora sp. genome.</title>
        <authorList>
            <person name="Studholme D.J."/>
            <person name="Sanfuentes E."/>
            <person name="Panda P."/>
            <person name="Hill R."/>
            <person name="Sambles C."/>
            <person name="Grant M."/>
            <person name="Williams N.M."/>
            <person name="Mcdougal R.L."/>
        </authorList>
    </citation>
    <scope>NUCLEOTIDE SEQUENCE [LARGE SCALE GENOMIC DNA]</scope>
    <source>
        <strain evidence="9">Chile2</strain>
        <strain evidence="10">Chile4</strain>
    </source>
</reference>
<dbReference type="InterPro" id="IPR050352">
    <property type="entry name" value="ABCG_transporters"/>
</dbReference>
<keyword evidence="11" id="KW-1185">Reference proteome</keyword>
<dbReference type="EMBL" id="MAYM02000866">
    <property type="protein sequence ID" value="RLN32133.1"/>
    <property type="molecule type" value="Genomic_DNA"/>
</dbReference>
<dbReference type="Gene3D" id="3.40.50.300">
    <property type="entry name" value="P-loop containing nucleotide triphosphate hydrolases"/>
    <property type="match status" value="1"/>
</dbReference>
<evidence type="ECO:0000259" key="7">
    <source>
        <dbReference type="Pfam" id="PF19055"/>
    </source>
</evidence>
<organism evidence="10 11">
    <name type="scientific">Phytophthora kernoviae</name>
    <dbReference type="NCBI Taxonomy" id="325452"/>
    <lineage>
        <taxon>Eukaryota</taxon>
        <taxon>Sar</taxon>
        <taxon>Stramenopiles</taxon>
        <taxon>Oomycota</taxon>
        <taxon>Peronosporomycetes</taxon>
        <taxon>Peronosporales</taxon>
        <taxon>Peronosporaceae</taxon>
        <taxon>Phytophthora</taxon>
    </lineage>
</organism>
<evidence type="ECO:0000259" key="6">
    <source>
        <dbReference type="Pfam" id="PF00005"/>
    </source>
</evidence>
<dbReference type="PANTHER" id="PTHR48041:SF139">
    <property type="entry name" value="PROTEIN SCARLET"/>
    <property type="match status" value="1"/>
</dbReference>
<dbReference type="InterPro" id="IPR043926">
    <property type="entry name" value="ABCG_dom"/>
</dbReference>
<evidence type="ECO:0000313" key="8">
    <source>
        <dbReference type="EMBL" id="KAG2502682.1"/>
    </source>
</evidence>
<dbReference type="Proteomes" id="UP000792063">
    <property type="component" value="Unassembled WGS sequence"/>
</dbReference>